<dbReference type="EMBL" id="FUYB01000021">
    <property type="protein sequence ID" value="SKA91668.1"/>
    <property type="molecule type" value="Genomic_DNA"/>
</dbReference>
<dbReference type="Proteomes" id="UP000190460">
    <property type="component" value="Unassembled WGS sequence"/>
</dbReference>
<dbReference type="STRING" id="92487.SAMN02745130_03285"/>
<reference evidence="2 3" key="1">
    <citation type="submission" date="2017-02" db="EMBL/GenBank/DDBJ databases">
        <authorList>
            <person name="Peterson S.W."/>
        </authorList>
    </citation>
    <scope>NUCLEOTIDE SEQUENCE [LARGE SCALE GENOMIC DNA]</scope>
    <source>
        <strain evidence="2 3">ATCC 49788</strain>
    </source>
</reference>
<sequence>MSLAHAQGLRDALLKLRDTYSPPTADEVQLFNSTFSTSPDEDRQQPKPLHLWADLPVPLPDFKPKPIPLVNSAVSTQQTLNKRKSSLDYPAEPVETRW</sequence>
<evidence type="ECO:0000313" key="2">
    <source>
        <dbReference type="EMBL" id="SKA91668.1"/>
    </source>
</evidence>
<dbReference type="RefSeq" id="WP_078923730.1">
    <property type="nucleotide sequence ID" value="NZ_FUYB01000021.1"/>
</dbReference>
<protein>
    <submittedName>
        <fullName evidence="2">Uncharacterized protein</fullName>
    </submittedName>
</protein>
<proteinExistence type="predicted"/>
<accession>A0A1T4XRA2</accession>
<evidence type="ECO:0000256" key="1">
    <source>
        <dbReference type="SAM" id="MobiDB-lite"/>
    </source>
</evidence>
<feature type="region of interest" description="Disordered" evidence="1">
    <location>
        <begin position="76"/>
        <end position="98"/>
    </location>
</feature>
<gene>
    <name evidence="2" type="ORF">SAMN02745130_03285</name>
</gene>
<keyword evidence="3" id="KW-1185">Reference proteome</keyword>
<dbReference type="AlphaFoldDB" id="A0A1T4XRA2"/>
<evidence type="ECO:0000313" key="3">
    <source>
        <dbReference type="Proteomes" id="UP000190460"/>
    </source>
</evidence>
<name>A0A1T4XRA2_9GAMM</name>
<organism evidence="2 3">
    <name type="scientific">Thiothrix eikelboomii</name>
    <dbReference type="NCBI Taxonomy" id="92487"/>
    <lineage>
        <taxon>Bacteria</taxon>
        <taxon>Pseudomonadati</taxon>
        <taxon>Pseudomonadota</taxon>
        <taxon>Gammaproteobacteria</taxon>
        <taxon>Thiotrichales</taxon>
        <taxon>Thiotrichaceae</taxon>
        <taxon>Thiothrix</taxon>
    </lineage>
</organism>